<dbReference type="NCBIfam" id="TIGR01444">
    <property type="entry name" value="fkbM_fam"/>
    <property type="match status" value="1"/>
</dbReference>
<keyword evidence="3" id="KW-1185">Reference proteome</keyword>
<dbReference type="InterPro" id="IPR052514">
    <property type="entry name" value="SAM-dependent_MTase"/>
</dbReference>
<organism evidence="2 3">
    <name type="scientific">Belnapia arida</name>
    <dbReference type="NCBI Taxonomy" id="2804533"/>
    <lineage>
        <taxon>Bacteria</taxon>
        <taxon>Pseudomonadati</taxon>
        <taxon>Pseudomonadota</taxon>
        <taxon>Alphaproteobacteria</taxon>
        <taxon>Acetobacterales</taxon>
        <taxon>Roseomonadaceae</taxon>
        <taxon>Belnapia</taxon>
    </lineage>
</organism>
<sequence>MLGGGFLLLNRLAAAPYGALQFRNGAVLAVRCHAWGHLMSFDQQLDLLNVQDLIASQDRRGLEAAIRRRCHTIPIDSETILCRILGRYKFFVDCRDRGLAPHLMMDGYWEYWVSDFIWRNVSKGMTVVDVGANLGYYTVLMGDLVGADGKVLAFEPNPRLLDLLRRNIDINGFSRWTECEAKAIAGRSGDRLQFRASVRDPKNGSLMAGVSTTDGDVIEIEVETLALNDLAVGSVDFMKIDVEGAEEVLWSGIGDLIRRSPDIKILLEFNALRCRDPQRMLKEISAAFPLRQLDDDAVVRPAQPERLLAEREDTMLYLSRLDPVNFGQSPG</sequence>
<dbReference type="PANTHER" id="PTHR34203">
    <property type="entry name" value="METHYLTRANSFERASE, FKBM FAMILY PROTEIN"/>
    <property type="match status" value="1"/>
</dbReference>
<dbReference type="SUPFAM" id="SSF53335">
    <property type="entry name" value="S-adenosyl-L-methionine-dependent methyltransferases"/>
    <property type="match status" value="1"/>
</dbReference>
<accession>A0ABS1TZG0</accession>
<keyword evidence="2" id="KW-0489">Methyltransferase</keyword>
<dbReference type="Proteomes" id="UP000660885">
    <property type="component" value="Unassembled WGS sequence"/>
</dbReference>
<dbReference type="RefSeq" id="WP_202830978.1">
    <property type="nucleotide sequence ID" value="NZ_JAETWB010000002.1"/>
</dbReference>
<evidence type="ECO:0000313" key="2">
    <source>
        <dbReference type="EMBL" id="MBL6077813.1"/>
    </source>
</evidence>
<comment type="caution">
    <text evidence="2">The sequence shown here is derived from an EMBL/GenBank/DDBJ whole genome shotgun (WGS) entry which is preliminary data.</text>
</comment>
<dbReference type="Gene3D" id="3.40.50.150">
    <property type="entry name" value="Vaccinia Virus protein VP39"/>
    <property type="match status" value="1"/>
</dbReference>
<dbReference type="GO" id="GO:0032259">
    <property type="term" value="P:methylation"/>
    <property type="evidence" value="ECO:0007669"/>
    <property type="project" value="UniProtKB-KW"/>
</dbReference>
<protein>
    <submittedName>
        <fullName evidence="2">FkbM family methyltransferase</fullName>
    </submittedName>
</protein>
<reference evidence="2 3" key="1">
    <citation type="submission" date="2021-01" db="EMBL/GenBank/DDBJ databases">
        <title>Belnapia mucosa sp. nov. and Belnapia arida sp. nov., isolated from the Tabernas Desert (Almeria, Spain).</title>
        <authorList>
            <person name="Molina-Menor E."/>
            <person name="Vidal-Verdu A."/>
            <person name="Calonge A."/>
            <person name="Satari L."/>
            <person name="Pereto J."/>
            <person name="Porcar M."/>
        </authorList>
    </citation>
    <scope>NUCLEOTIDE SEQUENCE [LARGE SCALE GENOMIC DNA]</scope>
    <source>
        <strain evidence="2 3">T18</strain>
    </source>
</reference>
<evidence type="ECO:0000313" key="3">
    <source>
        <dbReference type="Proteomes" id="UP000660885"/>
    </source>
</evidence>
<dbReference type="PANTHER" id="PTHR34203:SF15">
    <property type="entry name" value="SLL1173 PROTEIN"/>
    <property type="match status" value="1"/>
</dbReference>
<feature type="domain" description="Methyltransferase FkbM" evidence="1">
    <location>
        <begin position="129"/>
        <end position="273"/>
    </location>
</feature>
<dbReference type="InterPro" id="IPR006342">
    <property type="entry name" value="FkbM_mtfrase"/>
</dbReference>
<keyword evidence="2" id="KW-0808">Transferase</keyword>
<dbReference type="GO" id="GO:0008168">
    <property type="term" value="F:methyltransferase activity"/>
    <property type="evidence" value="ECO:0007669"/>
    <property type="project" value="UniProtKB-KW"/>
</dbReference>
<evidence type="ECO:0000259" key="1">
    <source>
        <dbReference type="Pfam" id="PF05050"/>
    </source>
</evidence>
<dbReference type="EMBL" id="JAETWB010000002">
    <property type="protein sequence ID" value="MBL6077813.1"/>
    <property type="molecule type" value="Genomic_DNA"/>
</dbReference>
<dbReference type="InterPro" id="IPR029063">
    <property type="entry name" value="SAM-dependent_MTases_sf"/>
</dbReference>
<proteinExistence type="predicted"/>
<name>A0ABS1TZG0_9PROT</name>
<gene>
    <name evidence="2" type="ORF">JMJ56_07345</name>
</gene>
<dbReference type="Pfam" id="PF05050">
    <property type="entry name" value="Methyltransf_21"/>
    <property type="match status" value="1"/>
</dbReference>